<reference evidence="1" key="1">
    <citation type="submission" date="2021-03" db="EMBL/GenBank/DDBJ databases">
        <authorList>
            <person name="Wang G."/>
        </authorList>
    </citation>
    <scope>NUCLEOTIDE SEQUENCE</scope>
    <source>
        <strain evidence="1">KCTC 12899</strain>
    </source>
</reference>
<keyword evidence="2" id="KW-1185">Reference proteome</keyword>
<dbReference type="EMBL" id="JAFREP010000043">
    <property type="protein sequence ID" value="MBO1322817.1"/>
    <property type="molecule type" value="Genomic_DNA"/>
</dbReference>
<evidence type="ECO:0000313" key="1">
    <source>
        <dbReference type="EMBL" id="MBO1322817.1"/>
    </source>
</evidence>
<protein>
    <submittedName>
        <fullName evidence="1">Uncharacterized protein</fullName>
    </submittedName>
</protein>
<gene>
    <name evidence="1" type="ORF">J3U88_30400</name>
</gene>
<organism evidence="1 2">
    <name type="scientific">Acanthopleuribacter pedis</name>
    <dbReference type="NCBI Taxonomy" id="442870"/>
    <lineage>
        <taxon>Bacteria</taxon>
        <taxon>Pseudomonadati</taxon>
        <taxon>Acidobacteriota</taxon>
        <taxon>Holophagae</taxon>
        <taxon>Acanthopleuribacterales</taxon>
        <taxon>Acanthopleuribacteraceae</taxon>
        <taxon>Acanthopleuribacter</taxon>
    </lineage>
</organism>
<name>A0A8J7U6I7_9BACT</name>
<dbReference type="Proteomes" id="UP000664417">
    <property type="component" value="Unassembled WGS sequence"/>
</dbReference>
<evidence type="ECO:0000313" key="2">
    <source>
        <dbReference type="Proteomes" id="UP000664417"/>
    </source>
</evidence>
<sequence length="274" mass="31367">MNDNLLQLIREGVSVPVFKTEFLRVLVGDPEPIFAFLYQHLRERVTPTVTHVSGSLGSGFDAPRYQGPRSAVKDKLRAEMFFFHPSGLVEEAHCRFRYDRNSGRLVLIGLAFNSLADQLAEKTNQQRLEILLDQFQAVIDQVGASLKKGKRKPKEIWPLTEPFFEMQRTYQDDPAYQHTFFCFKVNQLINLWVTQLSDGAAFLRTQLTHPNPYAVDFAVVVLARIQPGFAMADIPKESLAGDVFIVRKLGFKVQRIHLMRSVFYRIHESPELGN</sequence>
<comment type="caution">
    <text evidence="1">The sequence shown here is derived from an EMBL/GenBank/DDBJ whole genome shotgun (WGS) entry which is preliminary data.</text>
</comment>
<dbReference type="RefSeq" id="WP_207862788.1">
    <property type="nucleotide sequence ID" value="NZ_JAFREP010000043.1"/>
</dbReference>
<proteinExistence type="predicted"/>
<dbReference type="AlphaFoldDB" id="A0A8J7U6I7"/>
<accession>A0A8J7U6I7</accession>